<feature type="region of interest" description="Disordered" evidence="1">
    <location>
        <begin position="163"/>
        <end position="212"/>
    </location>
</feature>
<dbReference type="EMBL" id="JAUCMX010000019">
    <property type="protein sequence ID" value="KAK3516418.1"/>
    <property type="molecule type" value="Genomic_DNA"/>
</dbReference>
<protein>
    <submittedName>
        <fullName evidence="2">Uncharacterized protein</fullName>
    </submittedName>
</protein>
<dbReference type="AlphaFoldDB" id="A0AAE0UQR2"/>
<evidence type="ECO:0000313" key="2">
    <source>
        <dbReference type="EMBL" id="KAK3516418.1"/>
    </source>
</evidence>
<evidence type="ECO:0000256" key="1">
    <source>
        <dbReference type="SAM" id="MobiDB-lite"/>
    </source>
</evidence>
<sequence>MVKAYESFGRWERLFGFGLRNHRVSPLARDIARPSCSLFGVATADRLVCTTTWHRFYAKCPSCCNPPIFLGLGPALHPVAGVEQEVLMKMMDEQAADHPYVSSFLLARMTLRHLQMFEYCLGMGMAEITTADFGRDGTGQICWGHAEVKECVLVEEGSVPVEEESVEEKSVSVEEESVPVEQKSVSVEQESVSAKEGSVPVEEESVPVEEWSVSMDEEYVPVEEEYVSIDKWSIPVEEKSVEEKSVSVEESVSAKEESMPVDKEETVSGEKGSVLVEEESEPVKKESVFVEEESVFVEEESEPVKEECVFVVEGSMPVEEGSVLVEEESMPVKKEFMPVDKCGGEEWRRDWGRKLENPEETIKEPEEHAKSLHSVESGIKPADLRYWQRD</sequence>
<feature type="compositionally biased region" description="Basic and acidic residues" evidence="1">
    <location>
        <begin position="352"/>
        <end position="370"/>
    </location>
</feature>
<dbReference type="Proteomes" id="UP001274896">
    <property type="component" value="Unassembled WGS sequence"/>
</dbReference>
<comment type="caution">
    <text evidence="2">The sequence shown here is derived from an EMBL/GenBank/DDBJ whole genome shotgun (WGS) entry which is preliminary data.</text>
</comment>
<evidence type="ECO:0000313" key="3">
    <source>
        <dbReference type="Proteomes" id="UP001274896"/>
    </source>
</evidence>
<proteinExistence type="predicted"/>
<reference evidence="2" key="1">
    <citation type="submission" date="2023-06" db="EMBL/GenBank/DDBJ databases">
        <title>Male Hemibagrus guttatus genome.</title>
        <authorList>
            <person name="Bian C."/>
        </authorList>
    </citation>
    <scope>NUCLEOTIDE SEQUENCE</scope>
    <source>
        <strain evidence="2">Male_cb2023</strain>
        <tissue evidence="2">Muscle</tissue>
    </source>
</reference>
<gene>
    <name evidence="2" type="ORF">QTP70_011013</name>
</gene>
<feature type="region of interest" description="Disordered" evidence="1">
    <location>
        <begin position="243"/>
        <end position="283"/>
    </location>
</feature>
<organism evidence="2 3">
    <name type="scientific">Hemibagrus guttatus</name>
    <dbReference type="NCBI Taxonomy" id="175788"/>
    <lineage>
        <taxon>Eukaryota</taxon>
        <taxon>Metazoa</taxon>
        <taxon>Chordata</taxon>
        <taxon>Craniata</taxon>
        <taxon>Vertebrata</taxon>
        <taxon>Euteleostomi</taxon>
        <taxon>Actinopterygii</taxon>
        <taxon>Neopterygii</taxon>
        <taxon>Teleostei</taxon>
        <taxon>Ostariophysi</taxon>
        <taxon>Siluriformes</taxon>
        <taxon>Bagridae</taxon>
        <taxon>Hemibagrus</taxon>
    </lineage>
</organism>
<accession>A0AAE0UQR2</accession>
<feature type="compositionally biased region" description="Low complexity" evidence="1">
    <location>
        <begin position="179"/>
        <end position="192"/>
    </location>
</feature>
<keyword evidence="3" id="KW-1185">Reference proteome</keyword>
<name>A0AAE0UQR2_9TELE</name>
<feature type="region of interest" description="Disordered" evidence="1">
    <location>
        <begin position="352"/>
        <end position="376"/>
    </location>
</feature>
<feature type="compositionally biased region" description="Basic and acidic residues" evidence="1">
    <location>
        <begin position="243"/>
        <end position="268"/>
    </location>
</feature>